<proteinExistence type="predicted"/>
<accession>A0A418R2Y6</accession>
<evidence type="ECO:0000313" key="2">
    <source>
        <dbReference type="Proteomes" id="UP000284250"/>
    </source>
</evidence>
<evidence type="ECO:0000313" key="1">
    <source>
        <dbReference type="EMBL" id="RIY11783.1"/>
    </source>
</evidence>
<dbReference type="EMBL" id="QYCN01000007">
    <property type="protein sequence ID" value="RIY11783.1"/>
    <property type="molecule type" value="Genomic_DNA"/>
</dbReference>
<organism evidence="1 2">
    <name type="scientific">Hymenobacter rubripertinctus</name>
    <dbReference type="NCBI Taxonomy" id="2029981"/>
    <lineage>
        <taxon>Bacteria</taxon>
        <taxon>Pseudomonadati</taxon>
        <taxon>Bacteroidota</taxon>
        <taxon>Cytophagia</taxon>
        <taxon>Cytophagales</taxon>
        <taxon>Hymenobacteraceae</taxon>
        <taxon>Hymenobacter</taxon>
    </lineage>
</organism>
<gene>
    <name evidence="1" type="ORF">D0T11_06385</name>
</gene>
<sequence>MGRAAFVLGATITERPGREREIELSRPDEAGPWRLALPGALDQRPVTAKLVKYVATCYFEEAYDDAKRVGWLGVVAVVWVALARANGEDILQWGGQQVA</sequence>
<name>A0A418R2Y6_9BACT</name>
<reference evidence="1 2" key="2">
    <citation type="submission" date="2019-01" db="EMBL/GenBank/DDBJ databases">
        <title>Hymenobacter humicola sp. nov., isolated from soils in Antarctica.</title>
        <authorList>
            <person name="Sedlacek I."/>
            <person name="Holochova P."/>
            <person name="Kralova S."/>
            <person name="Pantucek R."/>
            <person name="Stankova E."/>
            <person name="Vrbovska V."/>
            <person name="Kristofova L."/>
            <person name="Svec P."/>
            <person name="Busse H.-J."/>
        </authorList>
    </citation>
    <scope>NUCLEOTIDE SEQUENCE [LARGE SCALE GENOMIC DNA]</scope>
    <source>
        <strain evidence="1 2">CCM 8852</strain>
    </source>
</reference>
<dbReference type="Proteomes" id="UP000284250">
    <property type="component" value="Unassembled WGS sequence"/>
</dbReference>
<keyword evidence="2" id="KW-1185">Reference proteome</keyword>
<comment type="caution">
    <text evidence="1">The sequence shown here is derived from an EMBL/GenBank/DDBJ whole genome shotgun (WGS) entry which is preliminary data.</text>
</comment>
<protein>
    <submittedName>
        <fullName evidence="1">Uncharacterized protein</fullName>
    </submittedName>
</protein>
<reference evidence="1 2" key="1">
    <citation type="submission" date="2018-09" db="EMBL/GenBank/DDBJ databases">
        <authorList>
            <person name="Zeman M."/>
            <person name="Pardy F."/>
        </authorList>
    </citation>
    <scope>NUCLEOTIDE SEQUENCE [LARGE SCALE GENOMIC DNA]</scope>
    <source>
        <strain evidence="1 2">CCM 8852</strain>
    </source>
</reference>
<dbReference type="AlphaFoldDB" id="A0A418R2Y6"/>